<gene>
    <name evidence="1" type="ORF">C2L65_36605</name>
</gene>
<evidence type="ECO:0000313" key="2">
    <source>
        <dbReference type="Proteomes" id="UP000243502"/>
    </source>
</evidence>
<dbReference type="OrthoDB" id="8758923at2"/>
<evidence type="ECO:0008006" key="3">
    <source>
        <dbReference type="Google" id="ProtNLM"/>
    </source>
</evidence>
<reference evidence="1 2" key="1">
    <citation type="submission" date="2018-01" db="EMBL/GenBank/DDBJ databases">
        <title>Species boundaries and ecological features among Paraburkholderia terrae DSMZ17804T, P. hospita DSMZ17164T and P. caribensis DSMZ13236T.</title>
        <authorList>
            <person name="Pratama A.A."/>
        </authorList>
    </citation>
    <scope>NUCLEOTIDE SEQUENCE [LARGE SCALE GENOMIC DNA]</scope>
    <source>
        <strain evidence="1 2">DSM 17804</strain>
    </source>
</reference>
<evidence type="ECO:0000313" key="1">
    <source>
        <dbReference type="EMBL" id="AUT65099.1"/>
    </source>
</evidence>
<dbReference type="KEGG" id="pter:C2L65_36605"/>
<dbReference type="RefSeq" id="WP_042304893.1">
    <property type="nucleotide sequence ID" value="NZ_CP026113.1"/>
</dbReference>
<accession>A0A2I8F013</accession>
<organism evidence="1 2">
    <name type="scientific">Paraburkholderia terrae</name>
    <dbReference type="NCBI Taxonomy" id="311230"/>
    <lineage>
        <taxon>Bacteria</taxon>
        <taxon>Pseudomonadati</taxon>
        <taxon>Pseudomonadota</taxon>
        <taxon>Betaproteobacteria</taxon>
        <taxon>Burkholderiales</taxon>
        <taxon>Burkholderiaceae</taxon>
        <taxon>Paraburkholderia</taxon>
    </lineage>
</organism>
<dbReference type="AlphaFoldDB" id="A0A2I8F013"/>
<dbReference type="EMBL" id="CP026113">
    <property type="protein sequence ID" value="AUT65099.1"/>
    <property type="molecule type" value="Genomic_DNA"/>
</dbReference>
<protein>
    <recommendedName>
        <fullName evidence="3">TnsA endonuclease N-terminal domain-containing protein</fullName>
    </recommendedName>
</protein>
<dbReference type="Proteomes" id="UP000243502">
    <property type="component" value="Chromosome 3"/>
</dbReference>
<name>A0A2I8F013_9BURK</name>
<sequence length="247" mass="27752">MDRSDKSQVVENPFWVRTDRRIKTYLAGTSRYRGLSTLRIVDFKKVPPNPDQSRRYAIYGDVLACFLFLQEWEPSVVSFGMGEGKRPVTEDDPAVDASAPVISKLASGEYVWTTCVTGLPKSKRGKNRLDACAREAREQGARHQIFTYDDGRANHQRLENVVTLNSMLHRVPGDRYDCRVELAAIRDALKLRPTTTLEYLQAAEGVSVAKMQGSVAALLHSGDLETVKGLDRETFSLVSELRWSKLS</sequence>
<proteinExistence type="predicted"/>